<dbReference type="SUPFAM" id="SSF55785">
    <property type="entry name" value="PYP-like sensor domain (PAS domain)"/>
    <property type="match status" value="1"/>
</dbReference>
<dbReference type="Pfam" id="PF15915">
    <property type="entry name" value="BAT"/>
    <property type="match status" value="1"/>
</dbReference>
<dbReference type="EMBL" id="BMPF01000003">
    <property type="protein sequence ID" value="GGL39565.1"/>
    <property type="molecule type" value="Genomic_DNA"/>
</dbReference>
<dbReference type="PANTHER" id="PTHR34236">
    <property type="entry name" value="DIMETHYL SULFOXIDE REDUCTASE TRANSCRIPTIONAL ACTIVATOR"/>
    <property type="match status" value="1"/>
</dbReference>
<dbReference type="InterPro" id="IPR031803">
    <property type="entry name" value="BAT_GAF/HTH-assoc"/>
</dbReference>
<dbReference type="Gene3D" id="3.30.450.40">
    <property type="match status" value="1"/>
</dbReference>
<dbReference type="SUPFAM" id="SSF55781">
    <property type="entry name" value="GAF domain-like"/>
    <property type="match status" value="1"/>
</dbReference>
<dbReference type="Pfam" id="PF13185">
    <property type="entry name" value="GAF_2"/>
    <property type="match status" value="1"/>
</dbReference>
<feature type="domain" description="PAS" evidence="4">
    <location>
        <begin position="40"/>
        <end position="107"/>
    </location>
</feature>
<evidence type="ECO:0000256" key="2">
    <source>
        <dbReference type="ARBA" id="ARBA00023163"/>
    </source>
</evidence>
<evidence type="ECO:0000256" key="3">
    <source>
        <dbReference type="SAM" id="MobiDB-lite"/>
    </source>
</evidence>
<dbReference type="SMART" id="SM00091">
    <property type="entry name" value="PAS"/>
    <property type="match status" value="1"/>
</dbReference>
<dbReference type="CDD" id="cd00130">
    <property type="entry name" value="PAS"/>
    <property type="match status" value="1"/>
</dbReference>
<organism evidence="5 6">
    <name type="scientific">Halarchaeum grantii</name>
    <dbReference type="NCBI Taxonomy" id="1193105"/>
    <lineage>
        <taxon>Archaea</taxon>
        <taxon>Methanobacteriati</taxon>
        <taxon>Methanobacteriota</taxon>
        <taxon>Stenosarchaea group</taxon>
        <taxon>Halobacteria</taxon>
        <taxon>Halobacteriales</taxon>
        <taxon>Halobacteriaceae</taxon>
    </lineage>
</organism>
<name>A0A830EZD9_9EURY</name>
<reference evidence="5 6" key="1">
    <citation type="journal article" date="2019" name="Int. J. Syst. Evol. Microbiol.">
        <title>The Global Catalogue of Microorganisms (GCM) 10K type strain sequencing project: providing services to taxonomists for standard genome sequencing and annotation.</title>
        <authorList>
            <consortium name="The Broad Institute Genomics Platform"/>
            <consortium name="The Broad Institute Genome Sequencing Center for Infectious Disease"/>
            <person name="Wu L."/>
            <person name="Ma J."/>
        </authorList>
    </citation>
    <scope>NUCLEOTIDE SEQUENCE [LARGE SCALE GENOMIC DNA]</scope>
    <source>
        <strain evidence="5 6">JCM 19585</strain>
    </source>
</reference>
<feature type="compositionally biased region" description="Basic and acidic residues" evidence="3">
    <location>
        <begin position="156"/>
        <end position="176"/>
    </location>
</feature>
<dbReference type="Pfam" id="PF04967">
    <property type="entry name" value="HTH_10"/>
    <property type="match status" value="1"/>
</dbReference>
<evidence type="ECO:0000313" key="5">
    <source>
        <dbReference type="EMBL" id="GGL39565.1"/>
    </source>
</evidence>
<dbReference type="InterPro" id="IPR035965">
    <property type="entry name" value="PAS-like_dom_sf"/>
</dbReference>
<dbReference type="PROSITE" id="PS50112">
    <property type="entry name" value="PAS"/>
    <property type="match status" value="1"/>
</dbReference>
<dbReference type="Proteomes" id="UP000628840">
    <property type="component" value="Unassembled WGS sequence"/>
</dbReference>
<protein>
    <submittedName>
        <fullName evidence="5">XRE family transcriptional regulator</fullName>
    </submittedName>
</protein>
<keyword evidence="2" id="KW-0804">Transcription</keyword>
<evidence type="ECO:0000259" key="4">
    <source>
        <dbReference type="PROSITE" id="PS50112"/>
    </source>
</evidence>
<dbReference type="Gene3D" id="3.30.450.20">
    <property type="entry name" value="PAS domain"/>
    <property type="match status" value="1"/>
</dbReference>
<comment type="caution">
    <text evidence="5">The sequence shown here is derived from an EMBL/GenBank/DDBJ whole genome shotgun (WGS) entry which is preliminary data.</text>
</comment>
<evidence type="ECO:0000256" key="1">
    <source>
        <dbReference type="ARBA" id="ARBA00023015"/>
    </source>
</evidence>
<accession>A0A830EZD9</accession>
<feature type="region of interest" description="Disordered" evidence="3">
    <location>
        <begin position="147"/>
        <end position="176"/>
    </location>
</feature>
<dbReference type="InterPro" id="IPR007050">
    <property type="entry name" value="HTH_bacterioopsin"/>
</dbReference>
<dbReference type="PANTHER" id="PTHR34236:SF1">
    <property type="entry name" value="DIMETHYL SULFOXIDE REDUCTASE TRANSCRIPTIONAL ACTIVATOR"/>
    <property type="match status" value="1"/>
</dbReference>
<keyword evidence="6" id="KW-1185">Reference proteome</keyword>
<proteinExistence type="predicted"/>
<keyword evidence="1" id="KW-0805">Transcription regulation</keyword>
<dbReference type="InterPro" id="IPR029016">
    <property type="entry name" value="GAF-like_dom_sf"/>
</dbReference>
<evidence type="ECO:0000313" key="6">
    <source>
        <dbReference type="Proteomes" id="UP000628840"/>
    </source>
</evidence>
<dbReference type="InterPro" id="IPR000014">
    <property type="entry name" value="PAS"/>
</dbReference>
<dbReference type="InterPro" id="IPR003018">
    <property type="entry name" value="GAF"/>
</dbReference>
<sequence>MTPTGDLFAATRIHYSMTEDGDGAGTRFRAPADRDVLDGRARALSALFDDGVYHVDASGAVLAVNDVARERLGYEAGALAGSSLATLLGERDAARVRDHLDAAADARVTNRDATRTLDATVRDAAGTRVARTLRVTPVAADGAGVVVAEVPDDGDERAGASDDESQRSRPRDGDVNRFHDAVHEVTAAVIERATRREVERAACERLAASECYECAWLGAPEPRSETVSVRADAGGDATPDAVALSGASDGADSLSGRALEAGEIRTTREHALAEAEAVASAAEAAAIPVVNGETTYGVLVVYADREDAFGAAERGIVARLGRVVGHAIAAAERKRALVSETVVELEFRLHDAVRSLDDAEDPDGTITLERAIPVRDDAFRIYGVADERSVEAVDAMTAAVDEWDEVSVVSEQPDGVRFELRVSDVPVMSEVASLGGAIASVVVDGRDLDMTVHLPEESAVRRVVETIRAVDGDAEPIAQRRVPAHDDSLERLHAVWSEALTERQRTAVESAYFMGYFEWPRETSGSAVAEALGVSPPTFSQHLRAVQRKVFGRLLDDA</sequence>
<dbReference type="InterPro" id="IPR013656">
    <property type="entry name" value="PAS_4"/>
</dbReference>
<dbReference type="Pfam" id="PF08448">
    <property type="entry name" value="PAS_4"/>
    <property type="match status" value="1"/>
</dbReference>
<dbReference type="AlphaFoldDB" id="A0A830EZD9"/>
<gene>
    <name evidence="5" type="ORF">GCM10009037_24180</name>
</gene>